<keyword evidence="4 6" id="KW-1133">Transmembrane helix</keyword>
<evidence type="ECO:0000313" key="8">
    <source>
        <dbReference type="Proteomes" id="UP000177625"/>
    </source>
</evidence>
<dbReference type="AlphaFoldDB" id="A0A1E1LWG6"/>
<dbReference type="Gene3D" id="1.20.1740.10">
    <property type="entry name" value="Amino acid/polyamine transporter I"/>
    <property type="match status" value="1"/>
</dbReference>
<keyword evidence="3 6" id="KW-0812">Transmembrane</keyword>
<evidence type="ECO:0000256" key="2">
    <source>
        <dbReference type="ARBA" id="ARBA00022448"/>
    </source>
</evidence>
<evidence type="ECO:0000256" key="6">
    <source>
        <dbReference type="SAM" id="Phobius"/>
    </source>
</evidence>
<feature type="transmembrane region" description="Helical" evidence="6">
    <location>
        <begin position="20"/>
        <end position="45"/>
    </location>
</feature>
<evidence type="ECO:0000256" key="1">
    <source>
        <dbReference type="ARBA" id="ARBA00004141"/>
    </source>
</evidence>
<sequence>MLGNERCKRISSFTVGWLSIVGWLTLVTTAAYFAAIFTTAAINVAKNRAYESAPSKVYLIFVAIIVFTTISNLYGNEVMYRWNNAASELSHLHPTWSLTNWSMVIWSLLSFGIISVTLLAASKKTDAIYVLTGFSNTTGWPSGISWILGMLQSACL</sequence>
<name>A0A1E1LWG6_RHYSE</name>
<evidence type="ECO:0000256" key="3">
    <source>
        <dbReference type="ARBA" id="ARBA00022692"/>
    </source>
</evidence>
<dbReference type="PANTHER" id="PTHR45649:SF14">
    <property type="entry name" value="GABA PERMEASE"/>
    <property type="match status" value="1"/>
</dbReference>
<evidence type="ECO:0000256" key="4">
    <source>
        <dbReference type="ARBA" id="ARBA00022989"/>
    </source>
</evidence>
<feature type="transmembrane region" description="Helical" evidence="6">
    <location>
        <begin position="101"/>
        <end position="121"/>
    </location>
</feature>
<reference evidence="8" key="1">
    <citation type="submission" date="2016-03" db="EMBL/GenBank/DDBJ databases">
        <authorList>
            <person name="Guldener U."/>
        </authorList>
    </citation>
    <scope>NUCLEOTIDE SEQUENCE [LARGE SCALE GENOMIC DNA]</scope>
</reference>
<proteinExistence type="predicted"/>
<feature type="transmembrane region" description="Helical" evidence="6">
    <location>
        <begin position="57"/>
        <end position="74"/>
    </location>
</feature>
<dbReference type="GO" id="GO:0016020">
    <property type="term" value="C:membrane"/>
    <property type="evidence" value="ECO:0007669"/>
    <property type="project" value="UniProtKB-SubCell"/>
</dbReference>
<gene>
    <name evidence="7" type="ORF">RSE6_00923</name>
</gene>
<dbReference type="GO" id="GO:0022857">
    <property type="term" value="F:transmembrane transporter activity"/>
    <property type="evidence" value="ECO:0007669"/>
    <property type="project" value="UniProtKB-ARBA"/>
</dbReference>
<dbReference type="EMBL" id="FJVC01000028">
    <property type="protein sequence ID" value="CZT41207.1"/>
    <property type="molecule type" value="Genomic_DNA"/>
</dbReference>
<accession>A0A1E1LWG6</accession>
<protein>
    <submittedName>
        <fullName evidence="7">Uncharacterized protein</fullName>
    </submittedName>
</protein>
<organism evidence="7 8">
    <name type="scientific">Rhynchosporium secalis</name>
    <name type="common">Barley scald fungus</name>
    <dbReference type="NCBI Taxonomy" id="38038"/>
    <lineage>
        <taxon>Eukaryota</taxon>
        <taxon>Fungi</taxon>
        <taxon>Dikarya</taxon>
        <taxon>Ascomycota</taxon>
        <taxon>Pezizomycotina</taxon>
        <taxon>Leotiomycetes</taxon>
        <taxon>Helotiales</taxon>
        <taxon>Ploettnerulaceae</taxon>
        <taxon>Rhynchosporium</taxon>
    </lineage>
</organism>
<evidence type="ECO:0000313" key="7">
    <source>
        <dbReference type="EMBL" id="CZT41207.1"/>
    </source>
</evidence>
<keyword evidence="5 6" id="KW-0472">Membrane</keyword>
<comment type="subcellular location">
    <subcellularLocation>
        <location evidence="1">Membrane</location>
        <topology evidence="1">Multi-pass membrane protein</topology>
    </subcellularLocation>
</comment>
<dbReference type="PANTHER" id="PTHR45649">
    <property type="entry name" value="AMINO-ACID PERMEASE BAT1"/>
    <property type="match status" value="1"/>
</dbReference>
<keyword evidence="8" id="KW-1185">Reference proteome</keyword>
<dbReference type="Proteomes" id="UP000177625">
    <property type="component" value="Unassembled WGS sequence"/>
</dbReference>
<keyword evidence="2" id="KW-0813">Transport</keyword>
<evidence type="ECO:0000256" key="5">
    <source>
        <dbReference type="ARBA" id="ARBA00023136"/>
    </source>
</evidence>